<sequence length="62" mass="6541">MSTTFSPRAWAIFLLVVAADVLDLLSTTVTNVAAPTVVRDLGASWSLAPGSARATRPRWAPS</sequence>
<comment type="caution">
    <text evidence="1">The sequence shown here is derived from an EMBL/GenBank/DDBJ whole genome shotgun (WGS) entry which is preliminary data.</text>
</comment>
<keyword evidence="2" id="KW-1185">Reference proteome</keyword>
<evidence type="ECO:0008006" key="3">
    <source>
        <dbReference type="Google" id="ProtNLM"/>
    </source>
</evidence>
<evidence type="ECO:0000313" key="1">
    <source>
        <dbReference type="EMBL" id="MFF4778147.1"/>
    </source>
</evidence>
<dbReference type="Proteomes" id="UP001602119">
    <property type="component" value="Unassembled WGS sequence"/>
</dbReference>
<dbReference type="EMBL" id="JBIAXI010000028">
    <property type="protein sequence ID" value="MFF4778147.1"/>
    <property type="molecule type" value="Genomic_DNA"/>
</dbReference>
<protein>
    <recommendedName>
        <fullName evidence="3">MFS transporter</fullName>
    </recommendedName>
</protein>
<name>A0ABW6VJ38_MICFU</name>
<gene>
    <name evidence="1" type="ORF">ACFY05_35505</name>
</gene>
<evidence type="ECO:0000313" key="2">
    <source>
        <dbReference type="Proteomes" id="UP001602119"/>
    </source>
</evidence>
<proteinExistence type="predicted"/>
<reference evidence="1 2" key="1">
    <citation type="submission" date="2024-10" db="EMBL/GenBank/DDBJ databases">
        <title>The Natural Products Discovery Center: Release of the First 8490 Sequenced Strains for Exploring Actinobacteria Biosynthetic Diversity.</title>
        <authorList>
            <person name="Kalkreuter E."/>
            <person name="Kautsar S.A."/>
            <person name="Yang D."/>
            <person name="Bader C.D."/>
            <person name="Teijaro C.N."/>
            <person name="Fluegel L."/>
            <person name="Davis C.M."/>
            <person name="Simpson J.R."/>
            <person name="Lauterbach L."/>
            <person name="Steele A.D."/>
            <person name="Gui C."/>
            <person name="Meng S."/>
            <person name="Li G."/>
            <person name="Viehrig K."/>
            <person name="Ye F."/>
            <person name="Su P."/>
            <person name="Kiefer A.F."/>
            <person name="Nichols A."/>
            <person name="Cepeda A.J."/>
            <person name="Yan W."/>
            <person name="Fan B."/>
            <person name="Jiang Y."/>
            <person name="Adhikari A."/>
            <person name="Zheng C.-J."/>
            <person name="Schuster L."/>
            <person name="Cowan T.M."/>
            <person name="Smanski M.J."/>
            <person name="Chevrette M.G."/>
            <person name="De Carvalho L.P.S."/>
            <person name="Shen B."/>
        </authorList>
    </citation>
    <scope>NUCLEOTIDE SEQUENCE [LARGE SCALE GENOMIC DNA]</scope>
    <source>
        <strain evidence="1 2">NPDC001281</strain>
    </source>
</reference>
<organism evidence="1 2">
    <name type="scientific">Microtetraspora fusca</name>
    <dbReference type="NCBI Taxonomy" id="1997"/>
    <lineage>
        <taxon>Bacteria</taxon>
        <taxon>Bacillati</taxon>
        <taxon>Actinomycetota</taxon>
        <taxon>Actinomycetes</taxon>
        <taxon>Streptosporangiales</taxon>
        <taxon>Streptosporangiaceae</taxon>
        <taxon>Microtetraspora</taxon>
    </lineage>
</organism>
<accession>A0ABW6VJ38</accession>
<dbReference type="RefSeq" id="WP_387346681.1">
    <property type="nucleotide sequence ID" value="NZ_JBIAXI010000028.1"/>
</dbReference>